<keyword evidence="3" id="KW-0238">DNA-binding</keyword>
<evidence type="ECO:0000313" key="7">
    <source>
        <dbReference type="EMBL" id="QGQ64048.1"/>
    </source>
</evidence>
<dbReference type="AlphaFoldDB" id="A0A650C2X4"/>
<dbReference type="GO" id="GO:0043565">
    <property type="term" value="F:sequence-specific DNA binding"/>
    <property type="evidence" value="ECO:0007669"/>
    <property type="project" value="InterPro"/>
</dbReference>
<dbReference type="InterPro" id="IPR036576">
    <property type="entry name" value="WRKY_dom_sf"/>
</dbReference>
<dbReference type="SMART" id="SM00774">
    <property type="entry name" value="WRKY"/>
    <property type="match status" value="2"/>
</dbReference>
<evidence type="ECO:0000256" key="1">
    <source>
        <dbReference type="ARBA" id="ARBA00004123"/>
    </source>
</evidence>
<dbReference type="GO" id="GO:0003700">
    <property type="term" value="F:DNA-binding transcription factor activity"/>
    <property type="evidence" value="ECO:0007669"/>
    <property type="project" value="InterPro"/>
</dbReference>
<keyword evidence="5" id="KW-0539">Nucleus</keyword>
<feature type="domain" description="WRKY" evidence="6">
    <location>
        <begin position="48"/>
        <end position="106"/>
    </location>
</feature>
<comment type="subcellular location">
    <subcellularLocation>
        <location evidence="1">Nucleus</location>
    </subcellularLocation>
</comment>
<organism evidence="7">
    <name type="scientific">Santalum album</name>
    <name type="common">Indian sandalwood</name>
    <dbReference type="NCBI Taxonomy" id="35974"/>
    <lineage>
        <taxon>Eukaryota</taxon>
        <taxon>Viridiplantae</taxon>
        <taxon>Streptophyta</taxon>
        <taxon>Embryophyta</taxon>
        <taxon>Tracheophyta</taxon>
        <taxon>Spermatophyta</taxon>
        <taxon>Magnoliopsida</taxon>
        <taxon>eudicotyledons</taxon>
        <taxon>Gunneridae</taxon>
        <taxon>Pentapetalae</taxon>
        <taxon>Santalales</taxon>
        <taxon>Santalaceae</taxon>
        <taxon>Santalum</taxon>
    </lineage>
</organism>
<dbReference type="GO" id="GO:0005634">
    <property type="term" value="C:nucleus"/>
    <property type="evidence" value="ECO:0007669"/>
    <property type="project" value="UniProtKB-SubCell"/>
</dbReference>
<dbReference type="Gene3D" id="2.20.25.80">
    <property type="entry name" value="WRKY domain"/>
    <property type="match status" value="2"/>
</dbReference>
<feature type="domain" description="WRKY" evidence="6">
    <location>
        <begin position="195"/>
        <end position="260"/>
    </location>
</feature>
<keyword evidence="4" id="KW-0804">Transcription</keyword>
<sequence>MVISGPGVPSEVDLDDFSRRGHPYSAVLASQSDHNGIRSSVLSERSSEKGFNWRKNRQKHIRGSEVLRSNYKCTHPNCEAKNPIACSNGGLITEIIYRGTHDHSKPQSAHGLSTGIMSTQEERPDSVTGHNAIGEVAEGAASNMVPDQVDANGGPFSKQSNLSIFSSRKMDSGRVNITQVVKPIHEPRVVVQTLSEVDILDDGYRWRKYGQKVVRGNPNPRSYYKCTNSKCPVRKRVERAPHDPKAVITAYNGKHNHGVPTARISSRELAGSSAANLVLRDRSGQNNTINLHLGLGTRPAAENASDEKATHYGVLNGRVNQLPFGHSLVVYPQNFENALLGP</sequence>
<reference evidence="7" key="1">
    <citation type="journal article" date="2019" name="Int. J. Mol. Sci.">
        <title>Genome-Wide Characterization, Expression Profile Analysis of WRKY Family Genes in Santalum album and Functional Identification of Their Role in Abiotic Stress.</title>
        <authorList>
            <person name="Yan H."/>
            <person name="Li M."/>
            <person name="Xiong Y."/>
            <person name="Wu J."/>
            <person name="Teixeira da Silva J.A."/>
            <person name="Ma G."/>
        </authorList>
    </citation>
    <scope>NUCLEOTIDE SEQUENCE</scope>
</reference>
<evidence type="ECO:0000256" key="4">
    <source>
        <dbReference type="ARBA" id="ARBA00023163"/>
    </source>
</evidence>
<evidence type="ECO:0000256" key="5">
    <source>
        <dbReference type="ARBA" id="ARBA00023242"/>
    </source>
</evidence>
<keyword evidence="2" id="KW-0805">Transcription regulation</keyword>
<evidence type="ECO:0000256" key="3">
    <source>
        <dbReference type="ARBA" id="ARBA00023125"/>
    </source>
</evidence>
<name>A0A650C2X4_SANAL</name>
<evidence type="ECO:0000259" key="6">
    <source>
        <dbReference type="PROSITE" id="PS50811"/>
    </source>
</evidence>
<dbReference type="Pfam" id="PF03106">
    <property type="entry name" value="WRKY"/>
    <property type="match status" value="2"/>
</dbReference>
<dbReference type="InterPro" id="IPR003657">
    <property type="entry name" value="WRKY_dom"/>
</dbReference>
<proteinExistence type="evidence at transcript level"/>
<dbReference type="PANTHER" id="PTHR31221:SF193">
    <property type="entry name" value="WRKY TRANSCRIPTION FACTOR PROTEIN 1-RELATED"/>
    <property type="match status" value="1"/>
</dbReference>
<dbReference type="FunFam" id="2.20.25.80:FF:000003">
    <property type="entry name" value="WRKY transcription factor 57"/>
    <property type="match status" value="1"/>
</dbReference>
<dbReference type="EMBL" id="MN335835">
    <property type="protein sequence ID" value="QGQ64048.1"/>
    <property type="molecule type" value="mRNA"/>
</dbReference>
<dbReference type="PANTHER" id="PTHR31221">
    <property type="entry name" value="WRKY TRANSCRIPTION FACTOR PROTEIN 1-RELATED"/>
    <property type="match status" value="1"/>
</dbReference>
<evidence type="ECO:0000256" key="2">
    <source>
        <dbReference type="ARBA" id="ARBA00023015"/>
    </source>
</evidence>
<dbReference type="InterPro" id="IPR044810">
    <property type="entry name" value="WRKY_plant"/>
</dbReference>
<protein>
    <submittedName>
        <fullName evidence="7">WRKY transcription factor 25</fullName>
    </submittedName>
</protein>
<dbReference type="SUPFAM" id="SSF118290">
    <property type="entry name" value="WRKY DNA-binding domain"/>
    <property type="match status" value="2"/>
</dbReference>
<accession>A0A650C2X4</accession>
<dbReference type="PROSITE" id="PS50811">
    <property type="entry name" value="WRKY"/>
    <property type="match status" value="2"/>
</dbReference>